<evidence type="ECO:0000256" key="6">
    <source>
        <dbReference type="ARBA" id="ARBA00023163"/>
    </source>
</evidence>
<keyword evidence="2" id="KW-0678">Repressor</keyword>
<dbReference type="Gene3D" id="3.30.1490.190">
    <property type="match status" value="1"/>
</dbReference>
<dbReference type="EMBL" id="CP114052">
    <property type="protein sequence ID" value="WAW15472.1"/>
    <property type="molecule type" value="Genomic_DNA"/>
</dbReference>
<dbReference type="Proteomes" id="UP001164187">
    <property type="component" value="Chromosome"/>
</dbReference>
<keyword evidence="3" id="KW-0862">Zinc</keyword>
<dbReference type="PANTHER" id="PTHR33202:SF7">
    <property type="entry name" value="FERRIC UPTAKE REGULATION PROTEIN"/>
    <property type="match status" value="1"/>
</dbReference>
<keyword evidence="4" id="KW-0805">Transcription regulation</keyword>
<keyword evidence="6" id="KW-0804">Transcription</keyword>
<proteinExistence type="inferred from homology"/>
<dbReference type="InterPro" id="IPR036390">
    <property type="entry name" value="WH_DNA-bd_sf"/>
</dbReference>
<evidence type="ECO:0000256" key="3">
    <source>
        <dbReference type="ARBA" id="ARBA00022833"/>
    </source>
</evidence>
<sequence length="128" mass="14573">MRFSKQREMILNEVKNNNNHPTADMVYDKLRKDNPNLSLGTVYRNLTQLADNGLITKLSIPGDPVRFDCNTDEHNHFICEDCGQIFDIDKDLVAYADKGLEKLGFKVNSAQILLKGICVECTKKIEKI</sequence>
<dbReference type="PANTHER" id="PTHR33202">
    <property type="entry name" value="ZINC UPTAKE REGULATION PROTEIN"/>
    <property type="match status" value="1"/>
</dbReference>
<protein>
    <submittedName>
        <fullName evidence="7">Transcriptional repressor</fullName>
    </submittedName>
</protein>
<evidence type="ECO:0000256" key="5">
    <source>
        <dbReference type="ARBA" id="ARBA00023125"/>
    </source>
</evidence>
<organism evidence="7 8">
    <name type="scientific">Peptostreptococcus equinus</name>
    <dbReference type="NCBI Taxonomy" id="3003601"/>
    <lineage>
        <taxon>Bacteria</taxon>
        <taxon>Bacillati</taxon>
        <taxon>Bacillota</taxon>
        <taxon>Clostridia</taxon>
        <taxon>Peptostreptococcales</taxon>
        <taxon>Peptostreptococcaceae</taxon>
        <taxon>Peptostreptococcus</taxon>
    </lineage>
</organism>
<dbReference type="InterPro" id="IPR036388">
    <property type="entry name" value="WH-like_DNA-bd_sf"/>
</dbReference>
<comment type="similarity">
    <text evidence="1">Belongs to the Fur family.</text>
</comment>
<evidence type="ECO:0000313" key="7">
    <source>
        <dbReference type="EMBL" id="WAW15472.1"/>
    </source>
</evidence>
<dbReference type="RefSeq" id="WP_269312142.1">
    <property type="nucleotide sequence ID" value="NZ_CP114052.1"/>
</dbReference>
<name>A0ABY7JUS8_9FIRM</name>
<keyword evidence="5" id="KW-0238">DNA-binding</keyword>
<evidence type="ECO:0000256" key="1">
    <source>
        <dbReference type="ARBA" id="ARBA00007957"/>
    </source>
</evidence>
<evidence type="ECO:0000256" key="2">
    <source>
        <dbReference type="ARBA" id="ARBA00022491"/>
    </source>
</evidence>
<dbReference type="Gene3D" id="1.10.10.10">
    <property type="entry name" value="Winged helix-like DNA-binding domain superfamily/Winged helix DNA-binding domain"/>
    <property type="match status" value="1"/>
</dbReference>
<dbReference type="InterPro" id="IPR043135">
    <property type="entry name" value="Fur_C"/>
</dbReference>
<dbReference type="Pfam" id="PF01475">
    <property type="entry name" value="FUR"/>
    <property type="match status" value="1"/>
</dbReference>
<dbReference type="SUPFAM" id="SSF46785">
    <property type="entry name" value="Winged helix' DNA-binding domain"/>
    <property type="match status" value="1"/>
</dbReference>
<dbReference type="InterPro" id="IPR002481">
    <property type="entry name" value="FUR"/>
</dbReference>
<dbReference type="CDD" id="cd07153">
    <property type="entry name" value="Fur_like"/>
    <property type="match status" value="1"/>
</dbReference>
<reference evidence="7" key="1">
    <citation type="submission" date="2022-12" db="EMBL/GenBank/DDBJ databases">
        <title>Peptostreptococcus.</title>
        <authorList>
            <person name="Lee S.H."/>
        </authorList>
    </citation>
    <scope>NUCLEOTIDE SEQUENCE</scope>
    <source>
        <strain evidence="7">CBA3647</strain>
    </source>
</reference>
<gene>
    <name evidence="7" type="ORF">O0R46_03230</name>
</gene>
<accession>A0ABY7JUS8</accession>
<keyword evidence="8" id="KW-1185">Reference proteome</keyword>
<evidence type="ECO:0000256" key="4">
    <source>
        <dbReference type="ARBA" id="ARBA00023015"/>
    </source>
</evidence>
<evidence type="ECO:0000313" key="8">
    <source>
        <dbReference type="Proteomes" id="UP001164187"/>
    </source>
</evidence>